<proteinExistence type="inferred from homology"/>
<comment type="subcellular location">
    <subcellularLocation>
        <location evidence="1">Cell outer membrane</location>
    </subcellularLocation>
</comment>
<evidence type="ECO:0000313" key="8">
    <source>
        <dbReference type="Proteomes" id="UP001501758"/>
    </source>
</evidence>
<dbReference type="InterPro" id="IPR011990">
    <property type="entry name" value="TPR-like_helical_dom_sf"/>
</dbReference>
<keyword evidence="5" id="KW-0998">Cell outer membrane</keyword>
<name>A0ABN1IVJ1_9FLAO</name>
<gene>
    <name evidence="7" type="ORF">GCM10009430_24130</name>
</gene>
<dbReference type="Gene3D" id="1.25.40.10">
    <property type="entry name" value="Tetratricopeptide repeat domain"/>
    <property type="match status" value="1"/>
</dbReference>
<evidence type="ECO:0000259" key="6">
    <source>
        <dbReference type="Pfam" id="PF07980"/>
    </source>
</evidence>
<evidence type="ECO:0000256" key="2">
    <source>
        <dbReference type="ARBA" id="ARBA00006275"/>
    </source>
</evidence>
<dbReference type="PROSITE" id="PS51257">
    <property type="entry name" value="PROKAR_LIPOPROTEIN"/>
    <property type="match status" value="1"/>
</dbReference>
<feature type="domain" description="RagB/SusD" evidence="6">
    <location>
        <begin position="385"/>
        <end position="540"/>
    </location>
</feature>
<accession>A0ABN1IVJ1</accession>
<organism evidence="7 8">
    <name type="scientific">Aquimarina litoralis</name>
    <dbReference type="NCBI Taxonomy" id="584605"/>
    <lineage>
        <taxon>Bacteria</taxon>
        <taxon>Pseudomonadati</taxon>
        <taxon>Bacteroidota</taxon>
        <taxon>Flavobacteriia</taxon>
        <taxon>Flavobacteriales</taxon>
        <taxon>Flavobacteriaceae</taxon>
        <taxon>Aquimarina</taxon>
    </lineage>
</organism>
<dbReference type="Pfam" id="PF07980">
    <property type="entry name" value="SusD_RagB"/>
    <property type="match status" value="1"/>
</dbReference>
<dbReference type="EMBL" id="BAAAGE010000002">
    <property type="protein sequence ID" value="GAA0722084.1"/>
    <property type="molecule type" value="Genomic_DNA"/>
</dbReference>
<evidence type="ECO:0000313" key="7">
    <source>
        <dbReference type="EMBL" id="GAA0722084.1"/>
    </source>
</evidence>
<dbReference type="InterPro" id="IPR012944">
    <property type="entry name" value="SusD_RagB_dom"/>
</dbReference>
<dbReference type="Proteomes" id="UP001501758">
    <property type="component" value="Unassembled WGS sequence"/>
</dbReference>
<protein>
    <submittedName>
        <fullName evidence="7">RagB/SusD family nutrient uptake outer membrane protein</fullName>
    </submittedName>
</protein>
<evidence type="ECO:0000256" key="1">
    <source>
        <dbReference type="ARBA" id="ARBA00004442"/>
    </source>
</evidence>
<dbReference type="Gene3D" id="1.25.40.390">
    <property type="match status" value="1"/>
</dbReference>
<dbReference type="SUPFAM" id="SSF48452">
    <property type="entry name" value="TPR-like"/>
    <property type="match status" value="1"/>
</dbReference>
<comment type="similarity">
    <text evidence="2">Belongs to the SusD family.</text>
</comment>
<comment type="caution">
    <text evidence="7">The sequence shown here is derived from an EMBL/GenBank/DDBJ whole genome shotgun (WGS) entry which is preliminary data.</text>
</comment>
<dbReference type="Gene3D" id="1.10.3780.10">
    <property type="entry name" value="SusD-like"/>
    <property type="match status" value="1"/>
</dbReference>
<keyword evidence="3" id="KW-0732">Signal</keyword>
<dbReference type="CDD" id="cd08977">
    <property type="entry name" value="SusD"/>
    <property type="match status" value="1"/>
</dbReference>
<dbReference type="RefSeq" id="WP_425545862.1">
    <property type="nucleotide sequence ID" value="NZ_BAAAGE010000002.1"/>
</dbReference>
<reference evidence="8" key="1">
    <citation type="journal article" date="2019" name="Int. J. Syst. Evol. Microbiol.">
        <title>The Global Catalogue of Microorganisms (GCM) 10K type strain sequencing project: providing services to taxonomists for standard genome sequencing and annotation.</title>
        <authorList>
            <consortium name="The Broad Institute Genomics Platform"/>
            <consortium name="The Broad Institute Genome Sequencing Center for Infectious Disease"/>
            <person name="Wu L."/>
            <person name="Ma J."/>
        </authorList>
    </citation>
    <scope>NUCLEOTIDE SEQUENCE [LARGE SCALE GENOMIC DNA]</scope>
    <source>
        <strain evidence="8">JCM 15974</strain>
    </source>
</reference>
<sequence length="540" mass="60582">MNMKAIKILNRLTNISTLLIMVMLLLLASCADELDLEPLSAQTSEITFQNLDAYKQFLAKIYGGISLTGQDTSGNFDDIAGINGNFSNYLRLFFTTQELATDESIIAWNDQTIHNIHNHVWTSSDIFITAMYARVYFQIGLVNQFMRETEPGVLDSRGNVDEALREEIAGFRDEARFMRALSYWHGIDMFGDIPLVDENDPVGAFFPEQTSRVEMFNYLESELLDIESRLPNPRQNEYGRADKAFVWMLLAKLYLNAEVYTNTDRYVDALEYTERIINAGYTLVPEYSYLFLADNDSNGAEGEIIYPVLFDGIANGSFGGTTYLVHAAIGGNMNAADFGVNSGWAGLRTTSAFVAKFNDISGNTDSRAKFHTSGQTLEIENPFDFTQGYAVTKYRNVDVNGVIGSDVSGNNVDVNFPMFRLADAYLMYAEIFLRGGGGDASTALLYINLLRERAYGDASGNIAISDLTLDFILDERSRELYWECHRRTDLIRFGQFSDQGIWPWKGNIAAGRTTEKFRDLYPMPSAELNANPNLVPTPGY</sequence>
<evidence type="ECO:0000256" key="5">
    <source>
        <dbReference type="ARBA" id="ARBA00023237"/>
    </source>
</evidence>
<evidence type="ECO:0000256" key="4">
    <source>
        <dbReference type="ARBA" id="ARBA00023136"/>
    </source>
</evidence>
<keyword evidence="4" id="KW-0472">Membrane</keyword>
<keyword evidence="8" id="KW-1185">Reference proteome</keyword>
<evidence type="ECO:0000256" key="3">
    <source>
        <dbReference type="ARBA" id="ARBA00022729"/>
    </source>
</evidence>